<dbReference type="AlphaFoldDB" id="A0A9D4Q0K4"/>
<evidence type="ECO:0000313" key="1">
    <source>
        <dbReference type="EMBL" id="KAH7962184.1"/>
    </source>
</evidence>
<comment type="caution">
    <text evidence="1">The sequence shown here is derived from an EMBL/GenBank/DDBJ whole genome shotgun (WGS) entry which is preliminary data.</text>
</comment>
<sequence>MFHGRQNKRKVGNELRLPSWSLRVGDWDAPTQDWAIFNVTVASSERKASMAIHTVGRLWPTMLPSLLFQASA</sequence>
<gene>
    <name evidence="1" type="ORF">HPB52_014739</name>
</gene>
<reference evidence="1" key="1">
    <citation type="journal article" date="2020" name="Cell">
        <title>Large-Scale Comparative Analyses of Tick Genomes Elucidate Their Genetic Diversity and Vector Capacities.</title>
        <authorList>
            <consortium name="Tick Genome and Microbiome Consortium (TIGMIC)"/>
            <person name="Jia N."/>
            <person name="Wang J."/>
            <person name="Shi W."/>
            <person name="Du L."/>
            <person name="Sun Y."/>
            <person name="Zhan W."/>
            <person name="Jiang J.F."/>
            <person name="Wang Q."/>
            <person name="Zhang B."/>
            <person name="Ji P."/>
            <person name="Bell-Sakyi L."/>
            <person name="Cui X.M."/>
            <person name="Yuan T.T."/>
            <person name="Jiang B.G."/>
            <person name="Yang W.F."/>
            <person name="Lam T.T."/>
            <person name="Chang Q.C."/>
            <person name="Ding S.J."/>
            <person name="Wang X.J."/>
            <person name="Zhu J.G."/>
            <person name="Ruan X.D."/>
            <person name="Zhao L."/>
            <person name="Wei J.T."/>
            <person name="Ye R.Z."/>
            <person name="Que T.C."/>
            <person name="Du C.H."/>
            <person name="Zhou Y.H."/>
            <person name="Cheng J.X."/>
            <person name="Dai P.F."/>
            <person name="Guo W.B."/>
            <person name="Han X.H."/>
            <person name="Huang E.J."/>
            <person name="Li L.F."/>
            <person name="Wei W."/>
            <person name="Gao Y.C."/>
            <person name="Liu J.Z."/>
            <person name="Shao H.Z."/>
            <person name="Wang X."/>
            <person name="Wang C.C."/>
            <person name="Yang T.C."/>
            <person name="Huo Q.B."/>
            <person name="Li W."/>
            <person name="Chen H.Y."/>
            <person name="Chen S.E."/>
            <person name="Zhou L.G."/>
            <person name="Ni X.B."/>
            <person name="Tian J.H."/>
            <person name="Sheng Y."/>
            <person name="Liu T."/>
            <person name="Pan Y.S."/>
            <person name="Xia L.Y."/>
            <person name="Li J."/>
            <person name="Zhao F."/>
            <person name="Cao W.C."/>
        </authorList>
    </citation>
    <scope>NUCLEOTIDE SEQUENCE</scope>
    <source>
        <strain evidence="1">Rsan-2018</strain>
    </source>
</reference>
<proteinExistence type="predicted"/>
<protein>
    <submittedName>
        <fullName evidence="1">Uncharacterized protein</fullName>
    </submittedName>
</protein>
<dbReference type="EMBL" id="JABSTV010001249">
    <property type="protein sequence ID" value="KAH7962184.1"/>
    <property type="molecule type" value="Genomic_DNA"/>
</dbReference>
<organism evidence="1 2">
    <name type="scientific">Rhipicephalus sanguineus</name>
    <name type="common">Brown dog tick</name>
    <name type="synonym">Ixodes sanguineus</name>
    <dbReference type="NCBI Taxonomy" id="34632"/>
    <lineage>
        <taxon>Eukaryota</taxon>
        <taxon>Metazoa</taxon>
        <taxon>Ecdysozoa</taxon>
        <taxon>Arthropoda</taxon>
        <taxon>Chelicerata</taxon>
        <taxon>Arachnida</taxon>
        <taxon>Acari</taxon>
        <taxon>Parasitiformes</taxon>
        <taxon>Ixodida</taxon>
        <taxon>Ixodoidea</taxon>
        <taxon>Ixodidae</taxon>
        <taxon>Rhipicephalinae</taxon>
        <taxon>Rhipicephalus</taxon>
        <taxon>Rhipicephalus</taxon>
    </lineage>
</organism>
<keyword evidence="2" id="KW-1185">Reference proteome</keyword>
<reference evidence="1" key="2">
    <citation type="submission" date="2021-09" db="EMBL/GenBank/DDBJ databases">
        <authorList>
            <person name="Jia N."/>
            <person name="Wang J."/>
            <person name="Shi W."/>
            <person name="Du L."/>
            <person name="Sun Y."/>
            <person name="Zhan W."/>
            <person name="Jiang J."/>
            <person name="Wang Q."/>
            <person name="Zhang B."/>
            <person name="Ji P."/>
            <person name="Sakyi L.B."/>
            <person name="Cui X."/>
            <person name="Yuan T."/>
            <person name="Jiang B."/>
            <person name="Yang W."/>
            <person name="Lam T.T.-Y."/>
            <person name="Chang Q."/>
            <person name="Ding S."/>
            <person name="Wang X."/>
            <person name="Zhu J."/>
            <person name="Ruan X."/>
            <person name="Zhao L."/>
            <person name="Wei J."/>
            <person name="Que T."/>
            <person name="Du C."/>
            <person name="Cheng J."/>
            <person name="Dai P."/>
            <person name="Han X."/>
            <person name="Huang E."/>
            <person name="Gao Y."/>
            <person name="Liu J."/>
            <person name="Shao H."/>
            <person name="Ye R."/>
            <person name="Li L."/>
            <person name="Wei W."/>
            <person name="Wang X."/>
            <person name="Wang C."/>
            <person name="Huo Q."/>
            <person name="Li W."/>
            <person name="Guo W."/>
            <person name="Chen H."/>
            <person name="Chen S."/>
            <person name="Zhou L."/>
            <person name="Zhou L."/>
            <person name="Ni X."/>
            <person name="Tian J."/>
            <person name="Zhou Y."/>
            <person name="Sheng Y."/>
            <person name="Liu T."/>
            <person name="Pan Y."/>
            <person name="Xia L."/>
            <person name="Li J."/>
            <person name="Zhao F."/>
            <person name="Cao W."/>
        </authorList>
    </citation>
    <scope>NUCLEOTIDE SEQUENCE</scope>
    <source>
        <strain evidence="1">Rsan-2018</strain>
        <tissue evidence="1">Larvae</tissue>
    </source>
</reference>
<dbReference type="Proteomes" id="UP000821837">
    <property type="component" value="Chromosome 3"/>
</dbReference>
<accession>A0A9D4Q0K4</accession>
<evidence type="ECO:0000313" key="2">
    <source>
        <dbReference type="Proteomes" id="UP000821837"/>
    </source>
</evidence>
<name>A0A9D4Q0K4_RHISA</name>